<dbReference type="GO" id="GO:0046452">
    <property type="term" value="P:dihydrofolate metabolic process"/>
    <property type="evidence" value="ECO:0007669"/>
    <property type="project" value="TreeGrafter"/>
</dbReference>
<dbReference type="GO" id="GO:0004146">
    <property type="term" value="F:dihydrofolate reductase activity"/>
    <property type="evidence" value="ECO:0007669"/>
    <property type="project" value="UniProtKB-EC"/>
</dbReference>
<dbReference type="EMBL" id="FOBH01000010">
    <property type="protein sequence ID" value="SEL39788.1"/>
    <property type="molecule type" value="Genomic_DNA"/>
</dbReference>
<keyword evidence="12" id="KW-1185">Reference proteome</keyword>
<dbReference type="GO" id="GO:0070401">
    <property type="term" value="F:NADP+ binding"/>
    <property type="evidence" value="ECO:0007669"/>
    <property type="project" value="UniProtKB-ARBA"/>
</dbReference>
<evidence type="ECO:0000256" key="7">
    <source>
        <dbReference type="ARBA" id="ARBA00025067"/>
    </source>
</evidence>
<gene>
    <name evidence="11" type="ORF">SAMN05216387_11028</name>
</gene>
<dbReference type="GO" id="GO:0046655">
    <property type="term" value="P:folic acid metabolic process"/>
    <property type="evidence" value="ECO:0007669"/>
    <property type="project" value="TreeGrafter"/>
</dbReference>
<sequence length="173" mass="19680">MRPRLSALVAMAWNRVIGKNNALPWRLPADLKHFKTLTMGHPIIMGRKTYESIGRPLPGRICIIVTRQSGYAVNDALVVNSIAEALEACNNVIGGRVADRESFVIGGAEIFRQTLPMCDRLYITEIQRDFEGDVLFPEFNYAEWIEVSREKHLDDSGLEYHFVVFDRTTDPKK</sequence>
<reference evidence="11 12" key="1">
    <citation type="submission" date="2016-10" db="EMBL/GenBank/DDBJ databases">
        <authorList>
            <person name="de Groot N.N."/>
        </authorList>
    </citation>
    <scope>NUCLEOTIDE SEQUENCE [LARGE SCALE GENOMIC DNA]</scope>
    <source>
        <strain evidence="11 12">Nv1</strain>
    </source>
</reference>
<evidence type="ECO:0000256" key="8">
    <source>
        <dbReference type="PIRNR" id="PIRNR000194"/>
    </source>
</evidence>
<dbReference type="InterPro" id="IPR012259">
    <property type="entry name" value="DHFR"/>
</dbReference>
<dbReference type="PANTHER" id="PTHR48069">
    <property type="entry name" value="DIHYDROFOLATE REDUCTASE"/>
    <property type="match status" value="1"/>
</dbReference>
<dbReference type="OrthoDB" id="9804315at2"/>
<dbReference type="PRINTS" id="PR00070">
    <property type="entry name" value="DHFR"/>
</dbReference>
<dbReference type="PANTHER" id="PTHR48069:SF3">
    <property type="entry name" value="DIHYDROFOLATE REDUCTASE"/>
    <property type="match status" value="1"/>
</dbReference>
<proteinExistence type="inferred from homology"/>
<comment type="function">
    <text evidence="7 8">Key enzyme in folate metabolism. Catalyzes an essential reaction for de novo glycine and purine synthesis, and for DNA precursor synthesis.</text>
</comment>
<dbReference type="Proteomes" id="UP000198620">
    <property type="component" value="Unassembled WGS sequence"/>
</dbReference>
<dbReference type="GO" id="GO:0046654">
    <property type="term" value="P:tetrahydrofolate biosynthetic process"/>
    <property type="evidence" value="ECO:0007669"/>
    <property type="project" value="UniProtKB-UniPathway"/>
</dbReference>
<evidence type="ECO:0000256" key="6">
    <source>
        <dbReference type="ARBA" id="ARBA00023002"/>
    </source>
</evidence>
<name>A0A1H7PWF3_9PROT</name>
<dbReference type="EC" id="1.5.1.3" evidence="3 8"/>
<dbReference type="RefSeq" id="WP_090829138.1">
    <property type="nucleotide sequence ID" value="NZ_FOBH01000010.1"/>
</dbReference>
<evidence type="ECO:0000256" key="3">
    <source>
        <dbReference type="ARBA" id="ARBA00012856"/>
    </source>
</evidence>
<evidence type="ECO:0000256" key="4">
    <source>
        <dbReference type="ARBA" id="ARBA00022563"/>
    </source>
</evidence>
<dbReference type="GO" id="GO:0006730">
    <property type="term" value="P:one-carbon metabolic process"/>
    <property type="evidence" value="ECO:0007669"/>
    <property type="project" value="UniProtKB-KW"/>
</dbReference>
<dbReference type="AlphaFoldDB" id="A0A1H7PWF3"/>
<evidence type="ECO:0000256" key="1">
    <source>
        <dbReference type="ARBA" id="ARBA00004903"/>
    </source>
</evidence>
<dbReference type="Pfam" id="PF00186">
    <property type="entry name" value="DHFR_1"/>
    <property type="match status" value="1"/>
</dbReference>
<keyword evidence="4 8" id="KW-0554">One-carbon metabolism</keyword>
<evidence type="ECO:0000313" key="12">
    <source>
        <dbReference type="Proteomes" id="UP000198620"/>
    </source>
</evidence>
<feature type="domain" description="DHFR" evidence="10">
    <location>
        <begin position="4"/>
        <end position="167"/>
    </location>
</feature>
<dbReference type="InterPro" id="IPR001796">
    <property type="entry name" value="DHFR_dom"/>
</dbReference>
<evidence type="ECO:0000256" key="5">
    <source>
        <dbReference type="ARBA" id="ARBA00022857"/>
    </source>
</evidence>
<evidence type="ECO:0000259" key="10">
    <source>
        <dbReference type="PROSITE" id="PS51330"/>
    </source>
</evidence>
<accession>A0A1H7PWF3</accession>
<dbReference type="PROSITE" id="PS51330">
    <property type="entry name" value="DHFR_2"/>
    <property type="match status" value="1"/>
</dbReference>
<dbReference type="UniPathway" id="UPA00077">
    <property type="reaction ID" value="UER00158"/>
</dbReference>
<dbReference type="FunFam" id="3.40.430.10:FF:000001">
    <property type="entry name" value="Dihydrofolate reductase"/>
    <property type="match status" value="1"/>
</dbReference>
<evidence type="ECO:0000313" key="11">
    <source>
        <dbReference type="EMBL" id="SEL39788.1"/>
    </source>
</evidence>
<dbReference type="PIRSF" id="PIRSF000194">
    <property type="entry name" value="DHFR"/>
    <property type="match status" value="1"/>
</dbReference>
<keyword evidence="6 8" id="KW-0560">Oxidoreductase</keyword>
<dbReference type="InterPro" id="IPR024072">
    <property type="entry name" value="DHFR-like_dom_sf"/>
</dbReference>
<comment type="catalytic activity">
    <reaction evidence="8">
        <text>(6S)-5,6,7,8-tetrahydrofolate + NADP(+) = 7,8-dihydrofolate + NADPH + H(+)</text>
        <dbReference type="Rhea" id="RHEA:15009"/>
        <dbReference type="ChEBI" id="CHEBI:15378"/>
        <dbReference type="ChEBI" id="CHEBI:57451"/>
        <dbReference type="ChEBI" id="CHEBI:57453"/>
        <dbReference type="ChEBI" id="CHEBI:57783"/>
        <dbReference type="ChEBI" id="CHEBI:58349"/>
        <dbReference type="EC" id="1.5.1.3"/>
    </reaction>
</comment>
<keyword evidence="5 8" id="KW-0521">NADP</keyword>
<dbReference type="PROSITE" id="PS00075">
    <property type="entry name" value="DHFR_1"/>
    <property type="match status" value="1"/>
</dbReference>
<dbReference type="SUPFAM" id="SSF53597">
    <property type="entry name" value="Dihydrofolate reductase-like"/>
    <property type="match status" value="1"/>
</dbReference>
<comment type="similarity">
    <text evidence="2 8 9">Belongs to the dihydrofolate reductase family.</text>
</comment>
<evidence type="ECO:0000256" key="2">
    <source>
        <dbReference type="ARBA" id="ARBA00009539"/>
    </source>
</evidence>
<dbReference type="CDD" id="cd00209">
    <property type="entry name" value="DHFR"/>
    <property type="match status" value="1"/>
</dbReference>
<dbReference type="InterPro" id="IPR017925">
    <property type="entry name" value="DHFR_CS"/>
</dbReference>
<dbReference type="Gene3D" id="3.40.430.10">
    <property type="entry name" value="Dihydrofolate Reductase, subunit A"/>
    <property type="match status" value="1"/>
</dbReference>
<protein>
    <recommendedName>
        <fullName evidence="3 8">Dihydrofolate reductase</fullName>
        <ecNumber evidence="3 8">1.5.1.3</ecNumber>
    </recommendedName>
</protein>
<organism evidence="11 12">
    <name type="scientific">Nitrosovibrio tenuis</name>
    <dbReference type="NCBI Taxonomy" id="1233"/>
    <lineage>
        <taxon>Bacteria</taxon>
        <taxon>Pseudomonadati</taxon>
        <taxon>Pseudomonadota</taxon>
        <taxon>Betaproteobacteria</taxon>
        <taxon>Nitrosomonadales</taxon>
        <taxon>Nitrosomonadaceae</taxon>
        <taxon>Nitrosovibrio</taxon>
    </lineage>
</organism>
<dbReference type="STRING" id="1233.SAMN05216387_11028"/>
<comment type="pathway">
    <text evidence="1 8">Cofactor biosynthesis; tetrahydrofolate biosynthesis; 5,6,7,8-tetrahydrofolate from 7,8-dihydrofolate: step 1/1.</text>
</comment>
<dbReference type="GO" id="GO:0005829">
    <property type="term" value="C:cytosol"/>
    <property type="evidence" value="ECO:0007669"/>
    <property type="project" value="TreeGrafter"/>
</dbReference>
<evidence type="ECO:0000256" key="9">
    <source>
        <dbReference type="RuleBase" id="RU004474"/>
    </source>
</evidence>